<dbReference type="PANTHER" id="PTHR14491">
    <property type="entry name" value="SOSONDOWAH, ISOFORM G"/>
    <property type="match status" value="1"/>
</dbReference>
<proteinExistence type="inferred from homology"/>
<dbReference type="Proteomes" id="UP001249851">
    <property type="component" value="Unassembled WGS sequence"/>
</dbReference>
<dbReference type="AlphaFoldDB" id="A0AAD9QF78"/>
<comment type="similarity">
    <text evidence="3">Belongs to the SOWAH family.</text>
</comment>
<evidence type="ECO:0000313" key="7">
    <source>
        <dbReference type="Proteomes" id="UP001249851"/>
    </source>
</evidence>
<dbReference type="Gene3D" id="1.25.40.20">
    <property type="entry name" value="Ankyrin repeat-containing domain"/>
    <property type="match status" value="1"/>
</dbReference>
<dbReference type="InterPro" id="IPR036770">
    <property type="entry name" value="Ankyrin_rpt-contain_sf"/>
</dbReference>
<feature type="compositionally biased region" description="Polar residues" evidence="5">
    <location>
        <begin position="108"/>
        <end position="122"/>
    </location>
</feature>
<evidence type="ECO:0000256" key="4">
    <source>
        <dbReference type="PROSITE-ProRule" id="PRU00023"/>
    </source>
</evidence>
<evidence type="ECO:0000256" key="5">
    <source>
        <dbReference type="SAM" id="MobiDB-lite"/>
    </source>
</evidence>
<comment type="caution">
    <text evidence="6">The sequence shown here is derived from an EMBL/GenBank/DDBJ whole genome shotgun (WGS) entry which is preliminary data.</text>
</comment>
<name>A0AAD9QF78_ACRCE</name>
<dbReference type="PANTHER" id="PTHR14491:SF7">
    <property type="entry name" value="SOSONDOWAH, ISOFORM G"/>
    <property type="match status" value="1"/>
</dbReference>
<reference evidence="6" key="1">
    <citation type="journal article" date="2023" name="G3 (Bethesda)">
        <title>Whole genome assembly and annotation of the endangered Caribbean coral Acropora cervicornis.</title>
        <authorList>
            <person name="Selwyn J.D."/>
            <person name="Vollmer S.V."/>
        </authorList>
    </citation>
    <scope>NUCLEOTIDE SEQUENCE</scope>
    <source>
        <strain evidence="6">K2</strain>
    </source>
</reference>
<evidence type="ECO:0000256" key="1">
    <source>
        <dbReference type="ARBA" id="ARBA00022737"/>
    </source>
</evidence>
<dbReference type="SMART" id="SM00248">
    <property type="entry name" value="ANK"/>
    <property type="match status" value="1"/>
</dbReference>
<evidence type="ECO:0000256" key="3">
    <source>
        <dbReference type="ARBA" id="ARBA00038122"/>
    </source>
</evidence>
<dbReference type="PROSITE" id="PS50297">
    <property type="entry name" value="ANK_REP_REGION"/>
    <property type="match status" value="1"/>
</dbReference>
<feature type="region of interest" description="Disordered" evidence="5">
    <location>
        <begin position="78"/>
        <end position="122"/>
    </location>
</feature>
<evidence type="ECO:0000313" key="6">
    <source>
        <dbReference type="EMBL" id="KAK2559780.1"/>
    </source>
</evidence>
<sequence>MLGDDLMSGPSIRFEPLEKEWFITAARGNRAQIMCLLEQDRNLATKRGYTPLHLAAMHGHDDVIKTLVTDPVGALPNTFRRGHGHSKERQRFSQEWVPPIEFARQEGEQVTNRSRSQGPTHS</sequence>
<feature type="repeat" description="ANK" evidence="4">
    <location>
        <begin position="47"/>
        <end position="68"/>
    </location>
</feature>
<keyword evidence="2 4" id="KW-0040">ANK repeat</keyword>
<organism evidence="6 7">
    <name type="scientific">Acropora cervicornis</name>
    <name type="common">Staghorn coral</name>
    <dbReference type="NCBI Taxonomy" id="6130"/>
    <lineage>
        <taxon>Eukaryota</taxon>
        <taxon>Metazoa</taxon>
        <taxon>Cnidaria</taxon>
        <taxon>Anthozoa</taxon>
        <taxon>Hexacorallia</taxon>
        <taxon>Scleractinia</taxon>
        <taxon>Astrocoeniina</taxon>
        <taxon>Acroporidae</taxon>
        <taxon>Acropora</taxon>
    </lineage>
</organism>
<evidence type="ECO:0000256" key="2">
    <source>
        <dbReference type="ARBA" id="ARBA00023043"/>
    </source>
</evidence>
<accession>A0AAD9QF78</accession>
<reference evidence="6" key="2">
    <citation type="journal article" date="2023" name="Science">
        <title>Genomic signatures of disease resistance in endangered staghorn corals.</title>
        <authorList>
            <person name="Vollmer S.V."/>
            <person name="Selwyn J.D."/>
            <person name="Despard B.A."/>
            <person name="Roesel C.L."/>
        </authorList>
    </citation>
    <scope>NUCLEOTIDE SEQUENCE</scope>
    <source>
        <strain evidence="6">K2</strain>
    </source>
</reference>
<dbReference type="Pfam" id="PF12796">
    <property type="entry name" value="Ank_2"/>
    <property type="match status" value="1"/>
</dbReference>
<dbReference type="SUPFAM" id="SSF48403">
    <property type="entry name" value="Ankyrin repeat"/>
    <property type="match status" value="1"/>
</dbReference>
<gene>
    <name evidence="6" type="ORF">P5673_017876</name>
</gene>
<keyword evidence="7" id="KW-1185">Reference proteome</keyword>
<dbReference type="EMBL" id="JARQWQ010000039">
    <property type="protein sequence ID" value="KAK2559780.1"/>
    <property type="molecule type" value="Genomic_DNA"/>
</dbReference>
<protein>
    <submittedName>
        <fullName evidence="6">Uncharacterized protein</fullName>
    </submittedName>
</protein>
<dbReference type="InterPro" id="IPR002110">
    <property type="entry name" value="Ankyrin_rpt"/>
</dbReference>
<dbReference type="PROSITE" id="PS50088">
    <property type="entry name" value="ANK_REPEAT"/>
    <property type="match status" value="1"/>
</dbReference>
<keyword evidence="1" id="KW-0677">Repeat</keyword>